<dbReference type="PANTHER" id="PTHR42714:SF2">
    <property type="entry name" value="TRNA MODIFICATION GTPASE GTPBP3, MITOCHONDRIAL"/>
    <property type="match status" value="1"/>
</dbReference>
<evidence type="ECO:0000256" key="7">
    <source>
        <dbReference type="RuleBase" id="RU003313"/>
    </source>
</evidence>
<keyword evidence="5 6" id="KW-0342">GTP-binding</keyword>
<dbReference type="PROSITE" id="PS51709">
    <property type="entry name" value="G_TRME"/>
    <property type="match status" value="1"/>
</dbReference>
<proteinExistence type="inferred from homology"/>
<dbReference type="Pfam" id="PF01926">
    <property type="entry name" value="MMR_HSR1"/>
    <property type="match status" value="1"/>
</dbReference>
<evidence type="ECO:0000256" key="3">
    <source>
        <dbReference type="ARBA" id="ARBA00022741"/>
    </source>
</evidence>
<dbReference type="InterPro" id="IPR031168">
    <property type="entry name" value="G_TrmE"/>
</dbReference>
<evidence type="ECO:0000256" key="6">
    <source>
        <dbReference type="HAMAP-Rule" id="MF_00379"/>
    </source>
</evidence>
<sequence length="448" mass="47308">MSGRETIAAVATPPGVGAVGIVRVSGPAVPDIALHLLGRLPAPRQALLADFRADDAESIDQGLALYFPAPHSFTGEHVLELQGHGGPVVLDRLLARVLALGARAARPGEFSERAFLEGKLDLTRAEAIADLIASGTEQQARLAARSLSGALARQVDELLEALTRVRVLVEASLDFPDEDLDPDLPSGIAADLGRLRTDLDTLLITAQRGERLRDGLMVVLAGAPNAGKSSLLNALAETDRAIVTPVPGTTRDLLHADVQIDGLPLRVFDTAGLRLSPDPVEQEGVRRAREQIDRADLVLWIVDDADQAGDAAPPTDLPPQVPLLTIHNKIDLTARAPGEHPRADGTMQLACSATTGAGLDSLRRALTRHAGLGTDAGGDFSARRRHLDALRRTREHLAAAAQAQADAAPPELLAEDLRLAQDSLGEITGAVSSDDLLGRIFSEFCIGK</sequence>
<evidence type="ECO:0000256" key="4">
    <source>
        <dbReference type="ARBA" id="ARBA00022958"/>
    </source>
</evidence>
<dbReference type="Pfam" id="PF10396">
    <property type="entry name" value="TrmE_N"/>
    <property type="match status" value="1"/>
</dbReference>
<dbReference type="SUPFAM" id="SSF116878">
    <property type="entry name" value="TrmE connector domain"/>
    <property type="match status" value="1"/>
</dbReference>
<reference evidence="9 10" key="1">
    <citation type="journal article" date="2020" name="Microorganisms">
        <title>Osmotic Adaptation and Compatible Solute Biosynthesis of Phototrophic Bacteria as Revealed from Genome Analyses.</title>
        <authorList>
            <person name="Imhoff J.F."/>
            <person name="Rahn T."/>
            <person name="Kunzel S."/>
            <person name="Keller A."/>
            <person name="Neulinger S.C."/>
        </authorList>
    </citation>
    <scope>NUCLEOTIDE SEQUENCE [LARGE SCALE GENOMIC DNA]</scope>
    <source>
        <strain evidence="9 10">DSM 6210</strain>
    </source>
</reference>
<comment type="caution">
    <text evidence="6">Lacks conserved residue(s) required for the propagation of feature annotation.</text>
</comment>
<comment type="function">
    <text evidence="6">Exhibits a very high intrinsic GTPase hydrolysis rate. Involved in the addition of a carboxymethylaminomethyl (cmnm) group at the wobble position (U34) of certain tRNAs, forming tRNA-cmnm(5)s(2)U34.</text>
</comment>
<dbReference type="InterPro" id="IPR006073">
    <property type="entry name" value="GTP-bd"/>
</dbReference>
<organism evidence="9 10">
    <name type="scientific">Thiohalocapsa halophila</name>
    <dbReference type="NCBI Taxonomy" id="69359"/>
    <lineage>
        <taxon>Bacteria</taxon>
        <taxon>Pseudomonadati</taxon>
        <taxon>Pseudomonadota</taxon>
        <taxon>Gammaproteobacteria</taxon>
        <taxon>Chromatiales</taxon>
        <taxon>Chromatiaceae</taxon>
        <taxon>Thiohalocapsa</taxon>
    </lineage>
</organism>
<keyword evidence="2 6" id="KW-0819">tRNA processing</keyword>
<keyword evidence="6" id="KW-0378">Hydrolase</keyword>
<protein>
    <recommendedName>
        <fullName evidence="6">tRNA modification GTPase MnmE</fullName>
        <ecNumber evidence="6">3.6.-.-</ecNumber>
    </recommendedName>
</protein>
<dbReference type="PANTHER" id="PTHR42714">
    <property type="entry name" value="TRNA MODIFICATION GTPASE GTPBP3"/>
    <property type="match status" value="1"/>
</dbReference>
<evidence type="ECO:0000256" key="5">
    <source>
        <dbReference type="ARBA" id="ARBA00023134"/>
    </source>
</evidence>
<dbReference type="Pfam" id="PF12631">
    <property type="entry name" value="MnmE_helical"/>
    <property type="match status" value="1"/>
</dbReference>
<accession>A0ABS1CCF9</accession>
<comment type="cofactor">
    <cofactor evidence="6">
        <name>K(+)</name>
        <dbReference type="ChEBI" id="CHEBI:29103"/>
    </cofactor>
    <text evidence="6">Binds 1 potassium ion per subunit.</text>
</comment>
<keyword evidence="4 6" id="KW-0630">Potassium</keyword>
<dbReference type="InterPro" id="IPR005225">
    <property type="entry name" value="Small_GTP-bd"/>
</dbReference>
<feature type="binding site" evidence="6">
    <location>
        <position position="80"/>
    </location>
    <ligand>
        <name>(6S)-5-formyl-5,6,7,8-tetrahydrofolate</name>
        <dbReference type="ChEBI" id="CHEBI:57457"/>
    </ligand>
</feature>
<comment type="subcellular location">
    <subcellularLocation>
        <location evidence="6">Cytoplasm</location>
    </subcellularLocation>
</comment>
<feature type="binding site" evidence="6">
    <location>
        <position position="225"/>
    </location>
    <ligand>
        <name>K(+)</name>
        <dbReference type="ChEBI" id="CHEBI:29103"/>
    </ligand>
</feature>
<keyword evidence="10" id="KW-1185">Reference proteome</keyword>
<feature type="binding site" evidence="6">
    <location>
        <position position="229"/>
    </location>
    <ligand>
        <name>Mg(2+)</name>
        <dbReference type="ChEBI" id="CHEBI:18420"/>
    </ligand>
</feature>
<dbReference type="EMBL" id="NRRV01000003">
    <property type="protein sequence ID" value="MBK1629579.1"/>
    <property type="molecule type" value="Genomic_DNA"/>
</dbReference>
<dbReference type="Gene3D" id="3.30.1360.120">
    <property type="entry name" value="Probable tRNA modification gtpase trme, domain 1"/>
    <property type="match status" value="1"/>
</dbReference>
<dbReference type="CDD" id="cd04164">
    <property type="entry name" value="trmE"/>
    <property type="match status" value="1"/>
</dbReference>
<keyword evidence="6" id="KW-0460">Magnesium</keyword>
<dbReference type="SUPFAM" id="SSF52540">
    <property type="entry name" value="P-loop containing nucleoside triphosphate hydrolases"/>
    <property type="match status" value="1"/>
</dbReference>
<dbReference type="Gene3D" id="3.40.50.300">
    <property type="entry name" value="P-loop containing nucleotide triphosphate hydrolases"/>
    <property type="match status" value="1"/>
</dbReference>
<dbReference type="NCBIfam" id="TIGR00231">
    <property type="entry name" value="small_GTP"/>
    <property type="match status" value="1"/>
</dbReference>
<dbReference type="NCBIfam" id="TIGR00450">
    <property type="entry name" value="mnmE_trmE_thdF"/>
    <property type="match status" value="1"/>
</dbReference>
<dbReference type="InterPro" id="IPR025867">
    <property type="entry name" value="MnmE_helical"/>
</dbReference>
<dbReference type="CDD" id="cd14858">
    <property type="entry name" value="TrmE_N"/>
    <property type="match status" value="1"/>
</dbReference>
<dbReference type="NCBIfam" id="NF003661">
    <property type="entry name" value="PRK05291.1-3"/>
    <property type="match status" value="1"/>
</dbReference>
<comment type="subunit">
    <text evidence="6">Homodimer. Heterotetramer of two MnmE and two MnmG subunits.</text>
</comment>
<dbReference type="Gene3D" id="1.20.120.430">
    <property type="entry name" value="tRNA modification GTPase MnmE domain 2"/>
    <property type="match status" value="1"/>
</dbReference>
<feature type="binding site" evidence="6">
    <location>
        <begin position="244"/>
        <end position="250"/>
    </location>
    <ligand>
        <name>GTP</name>
        <dbReference type="ChEBI" id="CHEBI:37565"/>
    </ligand>
</feature>
<feature type="binding site" evidence="6">
    <location>
        <position position="246"/>
    </location>
    <ligand>
        <name>K(+)</name>
        <dbReference type="ChEBI" id="CHEBI:29103"/>
    </ligand>
</feature>
<keyword evidence="3 6" id="KW-0547">Nucleotide-binding</keyword>
<feature type="binding site" evidence="6">
    <location>
        <position position="119"/>
    </location>
    <ligand>
        <name>(6S)-5-formyl-5,6,7,8-tetrahydrofolate</name>
        <dbReference type="ChEBI" id="CHEBI:57457"/>
    </ligand>
</feature>
<feature type="binding site" evidence="6">
    <location>
        <position position="244"/>
    </location>
    <ligand>
        <name>K(+)</name>
        <dbReference type="ChEBI" id="CHEBI:29103"/>
    </ligand>
</feature>
<dbReference type="HAMAP" id="MF_00379">
    <property type="entry name" value="GTPase_MnmE"/>
    <property type="match status" value="1"/>
</dbReference>
<evidence type="ECO:0000313" key="10">
    <source>
        <dbReference type="Proteomes" id="UP000748752"/>
    </source>
</evidence>
<feature type="binding site" evidence="6">
    <location>
        <position position="250"/>
    </location>
    <ligand>
        <name>Mg(2+)</name>
        <dbReference type="ChEBI" id="CHEBI:18420"/>
    </ligand>
</feature>
<comment type="similarity">
    <text evidence="1 6 7">Belongs to the TRAFAC class TrmE-Era-EngA-EngB-Septin-like GTPase superfamily. TrmE GTPase family.</text>
</comment>
<dbReference type="EC" id="3.6.-.-" evidence="6"/>
<feature type="binding site" evidence="6">
    <location>
        <position position="448"/>
    </location>
    <ligand>
        <name>(6S)-5-formyl-5,6,7,8-tetrahydrofolate</name>
        <dbReference type="ChEBI" id="CHEBI:57457"/>
    </ligand>
</feature>
<feature type="domain" description="TrmE-type G" evidence="8">
    <location>
        <begin position="215"/>
        <end position="371"/>
    </location>
</feature>
<feature type="binding site" evidence="6">
    <location>
        <begin position="269"/>
        <end position="272"/>
    </location>
    <ligand>
        <name>GTP</name>
        <dbReference type="ChEBI" id="CHEBI:37565"/>
    </ligand>
</feature>
<evidence type="ECO:0000313" key="9">
    <source>
        <dbReference type="EMBL" id="MBK1629579.1"/>
    </source>
</evidence>
<dbReference type="PRINTS" id="PR00326">
    <property type="entry name" value="GTP1OBG"/>
</dbReference>
<feature type="binding site" evidence="6">
    <location>
        <position position="249"/>
    </location>
    <ligand>
        <name>K(+)</name>
        <dbReference type="ChEBI" id="CHEBI:29103"/>
    </ligand>
</feature>
<evidence type="ECO:0000256" key="1">
    <source>
        <dbReference type="ARBA" id="ARBA00011043"/>
    </source>
</evidence>
<keyword evidence="6" id="KW-0479">Metal-binding</keyword>
<dbReference type="InterPro" id="IPR027368">
    <property type="entry name" value="MnmE_dom2"/>
</dbReference>
<evidence type="ECO:0000256" key="2">
    <source>
        <dbReference type="ARBA" id="ARBA00022694"/>
    </source>
</evidence>
<evidence type="ECO:0000259" key="8">
    <source>
        <dbReference type="PROSITE" id="PS51709"/>
    </source>
</evidence>
<name>A0ABS1CCF9_9GAMM</name>
<gene>
    <name evidence="6" type="primary">mnmE</name>
    <name evidence="6" type="synonym">trmE</name>
    <name evidence="9" type="ORF">CKO31_02250</name>
</gene>
<dbReference type="Proteomes" id="UP000748752">
    <property type="component" value="Unassembled WGS sequence"/>
</dbReference>
<feature type="binding site" evidence="6">
    <location>
        <position position="23"/>
    </location>
    <ligand>
        <name>(6S)-5-formyl-5,6,7,8-tetrahydrofolate</name>
        <dbReference type="ChEBI" id="CHEBI:57457"/>
    </ligand>
</feature>
<dbReference type="InterPro" id="IPR027266">
    <property type="entry name" value="TrmE/GcvT-like"/>
</dbReference>
<dbReference type="InterPro" id="IPR027417">
    <property type="entry name" value="P-loop_NTPase"/>
</dbReference>
<comment type="caution">
    <text evidence="9">The sequence shown here is derived from an EMBL/GenBank/DDBJ whole genome shotgun (WGS) entry which is preliminary data.</text>
</comment>
<dbReference type="InterPro" id="IPR004520">
    <property type="entry name" value="GTPase_MnmE"/>
</dbReference>
<dbReference type="RefSeq" id="WP_200233668.1">
    <property type="nucleotide sequence ID" value="NZ_NRRV01000003.1"/>
</dbReference>
<keyword evidence="6" id="KW-0963">Cytoplasm</keyword>
<dbReference type="InterPro" id="IPR018948">
    <property type="entry name" value="GTP-bd_TrmE_N"/>
</dbReference>
<feature type="binding site" evidence="6">
    <location>
        <begin position="225"/>
        <end position="230"/>
    </location>
    <ligand>
        <name>GTP</name>
        <dbReference type="ChEBI" id="CHEBI:37565"/>
    </ligand>
</feature>